<dbReference type="InterPro" id="IPR013112">
    <property type="entry name" value="FAD-bd_8"/>
</dbReference>
<evidence type="ECO:0000256" key="10">
    <source>
        <dbReference type="ARBA" id="ARBA00023065"/>
    </source>
</evidence>
<dbReference type="InterPro" id="IPR017938">
    <property type="entry name" value="Riboflavin_synthase-like_b-brl"/>
</dbReference>
<proteinExistence type="inferred from homology"/>
<keyword evidence="6 14" id="KW-0812">Transmembrane</keyword>
<feature type="transmembrane region" description="Helical" evidence="14">
    <location>
        <begin position="56"/>
        <end position="76"/>
    </location>
</feature>
<dbReference type="Proteomes" id="UP001219567">
    <property type="component" value="Chromosome 4"/>
</dbReference>
<dbReference type="EC" id="1.16.1.9" evidence="3"/>
<dbReference type="GO" id="GO:0052851">
    <property type="term" value="F:ferric-chelate reductase (NADPH) activity"/>
    <property type="evidence" value="ECO:0007669"/>
    <property type="project" value="UniProtKB-EC"/>
</dbReference>
<dbReference type="Pfam" id="PF08030">
    <property type="entry name" value="NAD_binding_6"/>
    <property type="match status" value="1"/>
</dbReference>
<keyword evidence="11 14" id="KW-0472">Membrane</keyword>
<keyword evidence="10" id="KW-0406">Ion transport</keyword>
<accession>A0AAJ5YX53</accession>
<evidence type="ECO:0000259" key="15">
    <source>
        <dbReference type="PROSITE" id="PS51384"/>
    </source>
</evidence>
<dbReference type="CDD" id="cd06186">
    <property type="entry name" value="NOX_Duox_like_FAD_NADP"/>
    <property type="match status" value="1"/>
</dbReference>
<dbReference type="InterPro" id="IPR039261">
    <property type="entry name" value="FNR_nucleotide-bd"/>
</dbReference>
<evidence type="ECO:0000256" key="4">
    <source>
        <dbReference type="ARBA" id="ARBA00022448"/>
    </source>
</evidence>
<dbReference type="SUPFAM" id="SSF52343">
    <property type="entry name" value="Ferredoxin reductase-like, C-terminal NADP-linked domain"/>
    <property type="match status" value="1"/>
</dbReference>
<dbReference type="AlphaFoldDB" id="A0AAJ5YX53"/>
<dbReference type="SFLD" id="SFLDS00052">
    <property type="entry name" value="Ferric_Reductase_Domain"/>
    <property type="match status" value="1"/>
</dbReference>
<reference evidence="16 17" key="1">
    <citation type="submission" date="2023-03" db="EMBL/GenBank/DDBJ databases">
        <title>Mating type loci evolution in Malassezia.</title>
        <authorList>
            <person name="Coelho M.A."/>
        </authorList>
    </citation>
    <scope>NUCLEOTIDE SEQUENCE [LARGE SCALE GENOMIC DNA]</scope>
    <source>
        <strain evidence="16 17">CBS 9725</strain>
    </source>
</reference>
<dbReference type="PANTHER" id="PTHR32361">
    <property type="entry name" value="FERRIC/CUPRIC REDUCTASE TRANSMEMBRANE COMPONENT"/>
    <property type="match status" value="1"/>
</dbReference>
<sequence length="631" mass="71157">MSDPEMAFYDSLPEPWSRQYKYAYRTTYLLCAFVFVAAVCHALQLLRQTRPKYGAFLYRLPIVPKLIAFVRSISYYHLKGNRFFRLPALKSCILIASFFVAMVAWIFSIKPHYRPSLDVEGSPPLAIRSGMTAIAFYPFIFACALKVNPISFLTGISHARLQIYHQFLAFMMFFFGLVHAIAFLWRTSHEKGYAGVKESYAEDNMYWTGTVSICLVAWMLCSSLGVFRNFSYRFFVIQHILCVMLLLGFMFVHVSDMLNARYFLWAAVAFWIFSITVRGCMVLISSDFFAGNQAQVDIQTVTNLPLEGDTSPARGSETIRISFSTPLRWRPGQHVYVRFPGFAVAQAHPFTAMSLPNKSRLDSRLVLLAKVHQSTTRKIFNYVKDHSVAQRAFVNEVNTMPKQFESSNYDTERSGFSAPAMANSQSESSGIEKHPAIQRSLIQSARVTALLDGPYGFSTDPASYEHVLLFAGGSGVSYVLPIAMHLMRRCAEQDPRVLTKRIRFVWTAHTTGLIDWLESDLAAILRYKKTLPISIELDVHVTGEASGSKHESYVQTIIKAYGVRPNVSELVREEVSTAMSDNTTSLATYVCGPGSLAHDLSNVMAKTNLDLARGRLGSLRDIYLDVENFGW</sequence>
<comment type="catalytic activity">
    <reaction evidence="12">
        <text>2 a Fe(II)-siderophore + NADP(+) + H(+) = 2 a Fe(III)-siderophore + NADPH</text>
        <dbReference type="Rhea" id="RHEA:28795"/>
        <dbReference type="Rhea" id="RHEA-COMP:11342"/>
        <dbReference type="Rhea" id="RHEA-COMP:11344"/>
        <dbReference type="ChEBI" id="CHEBI:15378"/>
        <dbReference type="ChEBI" id="CHEBI:29033"/>
        <dbReference type="ChEBI" id="CHEBI:29034"/>
        <dbReference type="ChEBI" id="CHEBI:57783"/>
        <dbReference type="ChEBI" id="CHEBI:58349"/>
        <dbReference type="EC" id="1.16.1.9"/>
    </reaction>
</comment>
<feature type="transmembrane region" description="Helical" evidence="14">
    <location>
        <begin position="234"/>
        <end position="254"/>
    </location>
</feature>
<keyword evidence="4" id="KW-0813">Transport</keyword>
<comment type="similarity">
    <text evidence="2">Belongs to the ferric reductase (FRE) family.</text>
</comment>
<evidence type="ECO:0000256" key="6">
    <source>
        <dbReference type="ARBA" id="ARBA00022692"/>
    </source>
</evidence>
<keyword evidence="5" id="KW-1003">Cell membrane</keyword>
<dbReference type="PANTHER" id="PTHR32361:SF23">
    <property type="entry name" value="FERRIC-CHELATE REDUCTASE"/>
    <property type="match status" value="1"/>
</dbReference>
<organism evidence="16 17">
    <name type="scientific">Malassezia yamatoensis</name>
    <dbReference type="NCBI Taxonomy" id="253288"/>
    <lineage>
        <taxon>Eukaryota</taxon>
        <taxon>Fungi</taxon>
        <taxon>Dikarya</taxon>
        <taxon>Basidiomycota</taxon>
        <taxon>Ustilaginomycotina</taxon>
        <taxon>Malasseziomycetes</taxon>
        <taxon>Malasseziales</taxon>
        <taxon>Malasseziaceae</taxon>
        <taxon>Malassezia</taxon>
    </lineage>
</organism>
<dbReference type="InterPro" id="IPR013130">
    <property type="entry name" value="Fe3_Rdtase_TM_dom"/>
</dbReference>
<evidence type="ECO:0000256" key="2">
    <source>
        <dbReference type="ARBA" id="ARBA00006278"/>
    </source>
</evidence>
<gene>
    <name evidence="16" type="ORF">MYAM1_003105</name>
</gene>
<dbReference type="Pfam" id="PF08022">
    <property type="entry name" value="FAD_binding_8"/>
    <property type="match status" value="1"/>
</dbReference>
<keyword evidence="7" id="KW-0249">Electron transport</keyword>
<dbReference type="SFLD" id="SFLDG01168">
    <property type="entry name" value="Ferric_reductase_subgroup_(FRE"/>
    <property type="match status" value="1"/>
</dbReference>
<feature type="domain" description="FAD-binding FR-type" evidence="15">
    <location>
        <begin position="291"/>
        <end position="461"/>
    </location>
</feature>
<feature type="transmembrane region" description="Helical" evidence="14">
    <location>
        <begin position="260"/>
        <end position="284"/>
    </location>
</feature>
<protein>
    <recommendedName>
        <fullName evidence="3">ferric-chelate reductase (NADPH)</fullName>
        <ecNumber evidence="3">1.16.1.9</ecNumber>
    </recommendedName>
</protein>
<evidence type="ECO:0000256" key="11">
    <source>
        <dbReference type="ARBA" id="ARBA00023136"/>
    </source>
</evidence>
<dbReference type="EMBL" id="CP119946">
    <property type="protein sequence ID" value="WFD00357.1"/>
    <property type="molecule type" value="Genomic_DNA"/>
</dbReference>
<evidence type="ECO:0000256" key="14">
    <source>
        <dbReference type="SAM" id="Phobius"/>
    </source>
</evidence>
<dbReference type="GO" id="GO:0006826">
    <property type="term" value="P:iron ion transport"/>
    <property type="evidence" value="ECO:0007669"/>
    <property type="project" value="UniProtKB-ARBA"/>
</dbReference>
<dbReference type="SUPFAM" id="SSF63380">
    <property type="entry name" value="Riboflavin synthase domain-like"/>
    <property type="match status" value="1"/>
</dbReference>
<evidence type="ECO:0000256" key="3">
    <source>
        <dbReference type="ARBA" id="ARBA00012668"/>
    </source>
</evidence>
<keyword evidence="9" id="KW-0560">Oxidoreductase</keyword>
<evidence type="ECO:0000256" key="7">
    <source>
        <dbReference type="ARBA" id="ARBA00022982"/>
    </source>
</evidence>
<dbReference type="InterPro" id="IPR051410">
    <property type="entry name" value="Ferric/Cupric_Reductase"/>
</dbReference>
<dbReference type="GO" id="GO:0006879">
    <property type="term" value="P:intracellular iron ion homeostasis"/>
    <property type="evidence" value="ECO:0007669"/>
    <property type="project" value="TreeGrafter"/>
</dbReference>
<evidence type="ECO:0000313" key="17">
    <source>
        <dbReference type="Proteomes" id="UP001219567"/>
    </source>
</evidence>
<dbReference type="InterPro" id="IPR017927">
    <property type="entry name" value="FAD-bd_FR_type"/>
</dbReference>
<dbReference type="Gene3D" id="3.40.50.80">
    <property type="entry name" value="Nucleotide-binding domain of ferredoxin-NADP reductase (FNR) module"/>
    <property type="match status" value="1"/>
</dbReference>
<dbReference type="GO" id="GO:0005886">
    <property type="term" value="C:plasma membrane"/>
    <property type="evidence" value="ECO:0007669"/>
    <property type="project" value="UniProtKB-SubCell"/>
</dbReference>
<feature type="transmembrane region" description="Helical" evidence="14">
    <location>
        <begin position="167"/>
        <end position="185"/>
    </location>
</feature>
<feature type="transmembrane region" description="Helical" evidence="14">
    <location>
        <begin position="127"/>
        <end position="147"/>
    </location>
</feature>
<dbReference type="GO" id="GO:0015677">
    <property type="term" value="P:copper ion import"/>
    <property type="evidence" value="ECO:0007669"/>
    <property type="project" value="TreeGrafter"/>
</dbReference>
<dbReference type="PROSITE" id="PS51384">
    <property type="entry name" value="FAD_FR"/>
    <property type="match status" value="1"/>
</dbReference>
<name>A0AAJ5YX53_9BASI</name>
<evidence type="ECO:0000256" key="12">
    <source>
        <dbReference type="ARBA" id="ARBA00048483"/>
    </source>
</evidence>
<dbReference type="InterPro" id="IPR013121">
    <property type="entry name" value="Fe_red_NAD-bd_6"/>
</dbReference>
<dbReference type="Pfam" id="PF01794">
    <property type="entry name" value="Ferric_reduct"/>
    <property type="match status" value="1"/>
</dbReference>
<feature type="region of interest" description="Disordered" evidence="13">
    <location>
        <begin position="406"/>
        <end position="429"/>
    </location>
</feature>
<evidence type="ECO:0000256" key="9">
    <source>
        <dbReference type="ARBA" id="ARBA00023002"/>
    </source>
</evidence>
<evidence type="ECO:0000256" key="8">
    <source>
        <dbReference type="ARBA" id="ARBA00022989"/>
    </source>
</evidence>
<keyword evidence="17" id="KW-1185">Reference proteome</keyword>
<comment type="subcellular location">
    <subcellularLocation>
        <location evidence="1">Cell membrane</location>
        <topology evidence="1">Multi-pass membrane protein</topology>
    </subcellularLocation>
</comment>
<keyword evidence="8 14" id="KW-1133">Transmembrane helix</keyword>
<evidence type="ECO:0000256" key="5">
    <source>
        <dbReference type="ARBA" id="ARBA00022475"/>
    </source>
</evidence>
<feature type="transmembrane region" description="Helical" evidence="14">
    <location>
        <begin position="205"/>
        <end position="227"/>
    </location>
</feature>
<feature type="transmembrane region" description="Helical" evidence="14">
    <location>
        <begin position="27"/>
        <end position="44"/>
    </location>
</feature>
<evidence type="ECO:0000256" key="13">
    <source>
        <dbReference type="SAM" id="MobiDB-lite"/>
    </source>
</evidence>
<evidence type="ECO:0000313" key="16">
    <source>
        <dbReference type="EMBL" id="WFD00357.1"/>
    </source>
</evidence>
<feature type="transmembrane region" description="Helical" evidence="14">
    <location>
        <begin position="88"/>
        <end position="107"/>
    </location>
</feature>
<evidence type="ECO:0000256" key="1">
    <source>
        <dbReference type="ARBA" id="ARBA00004651"/>
    </source>
</evidence>